<organism evidence="10 11">
    <name type="scientific">Streptomyces lavendulocolor</name>
    <dbReference type="NCBI Taxonomy" id="67316"/>
    <lineage>
        <taxon>Bacteria</taxon>
        <taxon>Bacillati</taxon>
        <taxon>Actinomycetota</taxon>
        <taxon>Actinomycetes</taxon>
        <taxon>Kitasatosporales</taxon>
        <taxon>Streptomycetaceae</taxon>
        <taxon>Streptomyces</taxon>
    </lineage>
</organism>
<evidence type="ECO:0000256" key="1">
    <source>
        <dbReference type="ARBA" id="ARBA00000448"/>
    </source>
</evidence>
<evidence type="ECO:0000256" key="8">
    <source>
        <dbReference type="ARBA" id="ARBA00023326"/>
    </source>
</evidence>
<protein>
    <recommendedName>
        <fullName evidence="3 9">Beta-glucosidase</fullName>
        <ecNumber evidence="3 9">3.2.1.21</ecNumber>
    </recommendedName>
</protein>
<dbReference type="PROSITE" id="PS00653">
    <property type="entry name" value="GLYCOSYL_HYDROL_F1_2"/>
    <property type="match status" value="1"/>
</dbReference>
<evidence type="ECO:0000256" key="7">
    <source>
        <dbReference type="ARBA" id="ARBA00023295"/>
    </source>
</evidence>
<dbReference type="EC" id="3.2.1.21" evidence="3 9"/>
<dbReference type="EMBL" id="JBEXZR010000027">
    <property type="protein sequence ID" value="MEU0710679.1"/>
    <property type="molecule type" value="Genomic_DNA"/>
</dbReference>
<evidence type="ECO:0000256" key="2">
    <source>
        <dbReference type="ARBA" id="ARBA00010838"/>
    </source>
</evidence>
<dbReference type="PANTHER" id="PTHR10353">
    <property type="entry name" value="GLYCOSYL HYDROLASE"/>
    <property type="match status" value="1"/>
</dbReference>
<evidence type="ECO:0000256" key="3">
    <source>
        <dbReference type="ARBA" id="ARBA00012744"/>
    </source>
</evidence>
<dbReference type="Pfam" id="PF00232">
    <property type="entry name" value="Glyco_hydro_1"/>
    <property type="match status" value="1"/>
</dbReference>
<dbReference type="InterPro" id="IPR017736">
    <property type="entry name" value="Glyco_hydro_1_beta-glucosidase"/>
</dbReference>
<dbReference type="PANTHER" id="PTHR10353:SF36">
    <property type="entry name" value="LP05116P"/>
    <property type="match status" value="1"/>
</dbReference>
<sequence>MSEFPSFPPDFAFGVATSAYQIEGAVSEDGRGPSIWDTFCRRPGAVLDGGDGTTACDHYHRHREDVALLADLGVDTYRFSVAWPRVQPTGSGAANPQGLDFYSRLVDDLLATGITPAVTLYHWDLPQALEDAGGWRVRDTAARFADYTALVADALADRVPRWITLNEPWCSAFLGHAGGEHAPGVRLGTPALAAAHHLLVGHGLSMGALRAAGVREAGIALNLTHVSAATGRPEDRAAAVRAETQRNLMWTEPLLRARYPATETDTWEELIEREDFRRAGDLDLVSAPMDFLGINYYTPSVVRAAPYQEPHPDRRHAMDNRFTDAPVPGARRTAMDWPVVPGTLHSLLTSLHRRYGPALPPVHITENGSAEHDVPAPDGTVRDTDRIDYLRDHLGAVADAIADGVDVRGHYVWSLLDNFEWSYGYERRFGIVHVDYRTQRRTPKASYHWYRRLIAEARTVAGRDAKARAGAAR</sequence>
<comment type="similarity">
    <text evidence="2 9">Belongs to the glycosyl hydrolase 1 family.</text>
</comment>
<dbReference type="InterPro" id="IPR017853">
    <property type="entry name" value="GH"/>
</dbReference>
<dbReference type="PRINTS" id="PR00131">
    <property type="entry name" value="GLHYDRLASE1"/>
</dbReference>
<keyword evidence="4 9" id="KW-0378">Hydrolase</keyword>
<keyword evidence="5" id="KW-0136">Cellulose degradation</keyword>
<keyword evidence="6" id="KW-0119">Carbohydrate metabolism</keyword>
<evidence type="ECO:0000256" key="5">
    <source>
        <dbReference type="ARBA" id="ARBA00023001"/>
    </source>
</evidence>
<evidence type="ECO:0000256" key="4">
    <source>
        <dbReference type="ARBA" id="ARBA00022801"/>
    </source>
</evidence>
<dbReference type="InterPro" id="IPR001360">
    <property type="entry name" value="Glyco_hydro_1"/>
</dbReference>
<dbReference type="NCBIfam" id="TIGR03356">
    <property type="entry name" value="BGL"/>
    <property type="match status" value="1"/>
</dbReference>
<gene>
    <name evidence="10" type="ORF">ABZ508_25270</name>
</gene>
<keyword evidence="8" id="KW-0624">Polysaccharide degradation</keyword>
<comment type="caution">
    <text evidence="10">The sequence shown here is derived from an EMBL/GenBank/DDBJ whole genome shotgun (WGS) entry which is preliminary data.</text>
</comment>
<dbReference type="RefSeq" id="WP_359655934.1">
    <property type="nucleotide sequence ID" value="NZ_JBEXZO010000001.1"/>
</dbReference>
<evidence type="ECO:0000313" key="11">
    <source>
        <dbReference type="Proteomes" id="UP001550378"/>
    </source>
</evidence>
<evidence type="ECO:0000313" key="10">
    <source>
        <dbReference type="EMBL" id="MEU0710679.1"/>
    </source>
</evidence>
<accession>A0ABV2WBD3</accession>
<evidence type="ECO:0000256" key="9">
    <source>
        <dbReference type="RuleBase" id="RU361175"/>
    </source>
</evidence>
<evidence type="ECO:0000256" key="6">
    <source>
        <dbReference type="ARBA" id="ARBA00023277"/>
    </source>
</evidence>
<name>A0ABV2WBD3_9ACTN</name>
<dbReference type="Gene3D" id="3.20.20.80">
    <property type="entry name" value="Glycosidases"/>
    <property type="match status" value="1"/>
</dbReference>
<reference evidence="10 11" key="1">
    <citation type="submission" date="2024-06" db="EMBL/GenBank/DDBJ databases">
        <title>The Natural Products Discovery Center: Release of the First 8490 Sequenced Strains for Exploring Actinobacteria Biosynthetic Diversity.</title>
        <authorList>
            <person name="Kalkreuter E."/>
            <person name="Kautsar S.A."/>
            <person name="Yang D."/>
            <person name="Bader C.D."/>
            <person name="Teijaro C.N."/>
            <person name="Fluegel L."/>
            <person name="Davis C.M."/>
            <person name="Simpson J.R."/>
            <person name="Lauterbach L."/>
            <person name="Steele A.D."/>
            <person name="Gui C."/>
            <person name="Meng S."/>
            <person name="Li G."/>
            <person name="Viehrig K."/>
            <person name="Ye F."/>
            <person name="Su P."/>
            <person name="Kiefer A.F."/>
            <person name="Nichols A."/>
            <person name="Cepeda A.J."/>
            <person name="Yan W."/>
            <person name="Fan B."/>
            <person name="Jiang Y."/>
            <person name="Adhikari A."/>
            <person name="Zheng C.-J."/>
            <person name="Schuster L."/>
            <person name="Cowan T.M."/>
            <person name="Smanski M.J."/>
            <person name="Chevrette M.G."/>
            <person name="De Carvalho L.P.S."/>
            <person name="Shen B."/>
        </authorList>
    </citation>
    <scope>NUCLEOTIDE SEQUENCE [LARGE SCALE GENOMIC DNA]</scope>
    <source>
        <strain evidence="10 11">NPDC006337</strain>
    </source>
</reference>
<dbReference type="Proteomes" id="UP001550378">
    <property type="component" value="Unassembled WGS sequence"/>
</dbReference>
<keyword evidence="7 9" id="KW-0326">Glycosidase</keyword>
<comment type="catalytic activity">
    <reaction evidence="1 9">
        <text>Hydrolysis of terminal, non-reducing beta-D-glucosyl residues with release of beta-D-glucose.</text>
        <dbReference type="EC" id="3.2.1.21"/>
    </reaction>
</comment>
<dbReference type="InterPro" id="IPR033132">
    <property type="entry name" value="GH_1_N_CS"/>
</dbReference>
<dbReference type="SUPFAM" id="SSF51445">
    <property type="entry name" value="(Trans)glycosidases"/>
    <property type="match status" value="1"/>
</dbReference>
<proteinExistence type="inferred from homology"/>
<dbReference type="GO" id="GO:0008422">
    <property type="term" value="F:beta-glucosidase activity"/>
    <property type="evidence" value="ECO:0007669"/>
    <property type="project" value="UniProtKB-EC"/>
</dbReference>
<keyword evidence="11" id="KW-1185">Reference proteome</keyword>